<evidence type="ECO:0000313" key="1">
    <source>
        <dbReference type="EMBL" id="KAH7255388.1"/>
    </source>
</evidence>
<dbReference type="AlphaFoldDB" id="A0A9P9KBT1"/>
<dbReference type="RefSeq" id="XP_046050957.1">
    <property type="nucleotide sequence ID" value="XM_046185660.1"/>
</dbReference>
<reference evidence="1" key="1">
    <citation type="journal article" date="2021" name="Nat. Commun.">
        <title>Genetic determinants of endophytism in the Arabidopsis root mycobiome.</title>
        <authorList>
            <person name="Mesny F."/>
            <person name="Miyauchi S."/>
            <person name="Thiergart T."/>
            <person name="Pickel B."/>
            <person name="Atanasova L."/>
            <person name="Karlsson M."/>
            <person name="Huettel B."/>
            <person name="Barry K.W."/>
            <person name="Haridas S."/>
            <person name="Chen C."/>
            <person name="Bauer D."/>
            <person name="Andreopoulos W."/>
            <person name="Pangilinan J."/>
            <person name="LaButti K."/>
            <person name="Riley R."/>
            <person name="Lipzen A."/>
            <person name="Clum A."/>
            <person name="Drula E."/>
            <person name="Henrissat B."/>
            <person name="Kohler A."/>
            <person name="Grigoriev I.V."/>
            <person name="Martin F.M."/>
            <person name="Hacquard S."/>
        </authorList>
    </citation>
    <scope>NUCLEOTIDE SEQUENCE</scope>
    <source>
        <strain evidence="1">MPI-CAGE-AT-0023</strain>
    </source>
</reference>
<accession>A0A9P9KBT1</accession>
<gene>
    <name evidence="1" type="ORF">BKA55DRAFT_314924</name>
</gene>
<protein>
    <submittedName>
        <fullName evidence="1">Uncharacterized protein</fullName>
    </submittedName>
</protein>
<dbReference type="Proteomes" id="UP000720189">
    <property type="component" value="Unassembled WGS sequence"/>
</dbReference>
<evidence type="ECO:0000313" key="2">
    <source>
        <dbReference type="Proteomes" id="UP000720189"/>
    </source>
</evidence>
<dbReference type="GeneID" id="70215614"/>
<proteinExistence type="predicted"/>
<name>A0A9P9KBT1_FUSRE</name>
<comment type="caution">
    <text evidence="1">The sequence shown here is derived from an EMBL/GenBank/DDBJ whole genome shotgun (WGS) entry which is preliminary data.</text>
</comment>
<dbReference type="EMBL" id="JAGMUX010000006">
    <property type="protein sequence ID" value="KAH7255388.1"/>
    <property type="molecule type" value="Genomic_DNA"/>
</dbReference>
<sequence>MTATVTTTLRISLVQGCIGSASCRDIVDAITPVLKKSTTPLSLTIQIRRASLETLSRCEHFRRSRAPIQYVSDQANCCRLRSFENGSIDAVRIPSLQRPETCPIPMPLT</sequence>
<keyword evidence="2" id="KW-1185">Reference proteome</keyword>
<organism evidence="1 2">
    <name type="scientific">Fusarium redolens</name>
    <dbReference type="NCBI Taxonomy" id="48865"/>
    <lineage>
        <taxon>Eukaryota</taxon>
        <taxon>Fungi</taxon>
        <taxon>Dikarya</taxon>
        <taxon>Ascomycota</taxon>
        <taxon>Pezizomycotina</taxon>
        <taxon>Sordariomycetes</taxon>
        <taxon>Hypocreomycetidae</taxon>
        <taxon>Hypocreales</taxon>
        <taxon>Nectriaceae</taxon>
        <taxon>Fusarium</taxon>
        <taxon>Fusarium redolens species complex</taxon>
    </lineage>
</organism>